<dbReference type="RefSeq" id="WP_382228678.1">
    <property type="nucleotide sequence ID" value="NZ_JBHTCA010000050.1"/>
</dbReference>
<dbReference type="Proteomes" id="UP001596501">
    <property type="component" value="Unassembled WGS sequence"/>
</dbReference>
<evidence type="ECO:0000313" key="1">
    <source>
        <dbReference type="EMBL" id="MFC7411789.1"/>
    </source>
</evidence>
<comment type="caution">
    <text evidence="1">The sequence shown here is derived from an EMBL/GenBank/DDBJ whole genome shotgun (WGS) entry which is preliminary data.</text>
</comment>
<proteinExistence type="predicted"/>
<gene>
    <name evidence="1" type="ORF">ACFQPB_23320</name>
</gene>
<dbReference type="Pfam" id="PF11697">
    <property type="entry name" value="DUF3293"/>
    <property type="match status" value="1"/>
</dbReference>
<dbReference type="InterPro" id="IPR021710">
    <property type="entry name" value="DUF3293"/>
</dbReference>
<organism evidence="1 2">
    <name type="scientific">Hydrogenophaga atypica</name>
    <dbReference type="NCBI Taxonomy" id="249409"/>
    <lineage>
        <taxon>Bacteria</taxon>
        <taxon>Pseudomonadati</taxon>
        <taxon>Pseudomonadota</taxon>
        <taxon>Betaproteobacteria</taxon>
        <taxon>Burkholderiales</taxon>
        <taxon>Comamonadaceae</taxon>
        <taxon>Hydrogenophaga</taxon>
    </lineage>
</organism>
<dbReference type="EMBL" id="JBHTCA010000050">
    <property type="protein sequence ID" value="MFC7411789.1"/>
    <property type="molecule type" value="Genomic_DNA"/>
</dbReference>
<accession>A0ABW2QQX0</accession>
<keyword evidence="2" id="KW-1185">Reference proteome</keyword>
<reference evidence="2" key="1">
    <citation type="journal article" date="2019" name="Int. J. Syst. Evol. Microbiol.">
        <title>The Global Catalogue of Microorganisms (GCM) 10K type strain sequencing project: providing services to taxonomists for standard genome sequencing and annotation.</title>
        <authorList>
            <consortium name="The Broad Institute Genomics Platform"/>
            <consortium name="The Broad Institute Genome Sequencing Center for Infectious Disease"/>
            <person name="Wu L."/>
            <person name="Ma J."/>
        </authorList>
    </citation>
    <scope>NUCLEOTIDE SEQUENCE [LARGE SCALE GENOMIC DNA]</scope>
    <source>
        <strain evidence="2">CGMCC 1.12371</strain>
    </source>
</reference>
<evidence type="ECO:0000313" key="2">
    <source>
        <dbReference type="Proteomes" id="UP001596501"/>
    </source>
</evidence>
<protein>
    <submittedName>
        <fullName evidence="1">DUF3293 domain-containing protein</fullName>
    </submittedName>
</protein>
<name>A0ABW2QQX0_9BURK</name>
<sequence>MLPDSVIPTATIQAYLETHYFVRGEHPFALQIGQISHELLAVYKRLRFDCAAFITGCNPFSHEVSEFENQQRQSALAAELSRRSVTFIEGIGQHPSNNWPGEESFLVLGMDLEAAKKLGDHFEQNAIVWIGPDGVPQLVFLR</sequence>